<dbReference type="InterPro" id="IPR009091">
    <property type="entry name" value="RCC1/BLIP-II"/>
</dbReference>
<dbReference type="OrthoDB" id="61110at2759"/>
<dbReference type="PRINTS" id="PR00633">
    <property type="entry name" value="RCCNDNSATION"/>
</dbReference>
<dbReference type="PANTHER" id="PTHR45982:SF1">
    <property type="entry name" value="REGULATOR OF CHROMOSOME CONDENSATION"/>
    <property type="match status" value="1"/>
</dbReference>
<dbReference type="AlphaFoldDB" id="A0A067TL06"/>
<feature type="compositionally biased region" description="Low complexity" evidence="4">
    <location>
        <begin position="72"/>
        <end position="82"/>
    </location>
</feature>
<dbReference type="GO" id="GO:0005737">
    <property type="term" value="C:cytoplasm"/>
    <property type="evidence" value="ECO:0007669"/>
    <property type="project" value="TreeGrafter"/>
</dbReference>
<accession>A0A067TL06</accession>
<feature type="repeat" description="RCC1" evidence="3">
    <location>
        <begin position="123"/>
        <end position="187"/>
    </location>
</feature>
<evidence type="ECO:0000256" key="3">
    <source>
        <dbReference type="PROSITE-ProRule" id="PRU00235"/>
    </source>
</evidence>
<dbReference type="Proteomes" id="UP000027222">
    <property type="component" value="Unassembled WGS sequence"/>
</dbReference>
<dbReference type="GO" id="GO:0005085">
    <property type="term" value="F:guanyl-nucleotide exchange factor activity"/>
    <property type="evidence" value="ECO:0007669"/>
    <property type="project" value="TreeGrafter"/>
</dbReference>
<dbReference type="PANTHER" id="PTHR45982">
    <property type="entry name" value="REGULATOR OF CHROMOSOME CONDENSATION"/>
    <property type="match status" value="1"/>
</dbReference>
<keyword evidence="2" id="KW-0677">Repeat</keyword>
<feature type="compositionally biased region" description="Basic and acidic residues" evidence="4">
    <location>
        <begin position="37"/>
        <end position="46"/>
    </location>
</feature>
<dbReference type="PROSITE" id="PS50012">
    <property type="entry name" value="RCC1_3"/>
    <property type="match status" value="6"/>
</dbReference>
<evidence type="ECO:0000256" key="4">
    <source>
        <dbReference type="SAM" id="MobiDB-lite"/>
    </source>
</evidence>
<gene>
    <name evidence="6" type="ORF">GALMADRAFT_236381</name>
</gene>
<dbReference type="InterPro" id="IPR058923">
    <property type="entry name" value="RCC1-like_dom"/>
</dbReference>
<dbReference type="STRING" id="685588.A0A067TL06"/>
<dbReference type="HOGENOM" id="CLU_005210_4_2_1"/>
<name>A0A067TL06_GALM3</name>
<feature type="repeat" description="RCC1" evidence="3">
    <location>
        <begin position="374"/>
        <end position="434"/>
    </location>
</feature>
<feature type="domain" description="RCC1-like" evidence="5">
    <location>
        <begin position="126"/>
        <end position="547"/>
    </location>
</feature>
<evidence type="ECO:0000259" key="5">
    <source>
        <dbReference type="Pfam" id="PF25390"/>
    </source>
</evidence>
<dbReference type="Gene3D" id="2.130.10.30">
    <property type="entry name" value="Regulator of chromosome condensation 1/beta-lactamase-inhibitor protein II"/>
    <property type="match status" value="1"/>
</dbReference>
<feature type="region of interest" description="Disordered" evidence="4">
    <location>
        <begin position="1"/>
        <end position="99"/>
    </location>
</feature>
<dbReference type="SUPFAM" id="SSF50985">
    <property type="entry name" value="RCC1/BLIP-II"/>
    <property type="match status" value="1"/>
</dbReference>
<reference evidence="7" key="1">
    <citation type="journal article" date="2014" name="Proc. Natl. Acad. Sci. U.S.A.">
        <title>Extensive sampling of basidiomycete genomes demonstrates inadequacy of the white-rot/brown-rot paradigm for wood decay fungi.</title>
        <authorList>
            <person name="Riley R."/>
            <person name="Salamov A.A."/>
            <person name="Brown D.W."/>
            <person name="Nagy L.G."/>
            <person name="Floudas D."/>
            <person name="Held B.W."/>
            <person name="Levasseur A."/>
            <person name="Lombard V."/>
            <person name="Morin E."/>
            <person name="Otillar R."/>
            <person name="Lindquist E.A."/>
            <person name="Sun H."/>
            <person name="LaButti K.M."/>
            <person name="Schmutz J."/>
            <person name="Jabbour D."/>
            <person name="Luo H."/>
            <person name="Baker S.E."/>
            <person name="Pisabarro A.G."/>
            <person name="Walton J.D."/>
            <person name="Blanchette R.A."/>
            <person name="Henrissat B."/>
            <person name="Martin F."/>
            <person name="Cullen D."/>
            <person name="Hibbett D.S."/>
            <person name="Grigoriev I.V."/>
        </authorList>
    </citation>
    <scope>NUCLEOTIDE SEQUENCE [LARGE SCALE GENOMIC DNA]</scope>
    <source>
        <strain evidence="7">CBS 339.88</strain>
    </source>
</reference>
<feature type="repeat" description="RCC1" evidence="3">
    <location>
        <begin position="435"/>
        <end position="498"/>
    </location>
</feature>
<evidence type="ECO:0000256" key="1">
    <source>
        <dbReference type="ARBA" id="ARBA00022658"/>
    </source>
</evidence>
<protein>
    <recommendedName>
        <fullName evidence="5">RCC1-like domain-containing protein</fullName>
    </recommendedName>
</protein>
<dbReference type="EMBL" id="KL142368">
    <property type="protein sequence ID" value="KDR83900.1"/>
    <property type="molecule type" value="Genomic_DNA"/>
</dbReference>
<keyword evidence="7" id="KW-1185">Reference proteome</keyword>
<dbReference type="InterPro" id="IPR000408">
    <property type="entry name" value="Reg_chr_condens"/>
</dbReference>
<evidence type="ECO:0000313" key="6">
    <source>
        <dbReference type="EMBL" id="KDR83900.1"/>
    </source>
</evidence>
<dbReference type="Pfam" id="PF25390">
    <property type="entry name" value="WD40_RLD"/>
    <property type="match status" value="1"/>
</dbReference>
<feature type="compositionally biased region" description="Low complexity" evidence="4">
    <location>
        <begin position="1"/>
        <end position="27"/>
    </location>
</feature>
<dbReference type="InterPro" id="IPR051553">
    <property type="entry name" value="Ran_GTPase-activating"/>
</dbReference>
<feature type="repeat" description="RCC1" evidence="3">
    <location>
        <begin position="317"/>
        <end position="373"/>
    </location>
</feature>
<feature type="repeat" description="RCC1" evidence="3">
    <location>
        <begin position="499"/>
        <end position="552"/>
    </location>
</feature>
<keyword evidence="1" id="KW-0344">Guanine-nucleotide releasing factor</keyword>
<proteinExistence type="predicted"/>
<evidence type="ECO:0000256" key="2">
    <source>
        <dbReference type="ARBA" id="ARBA00022737"/>
    </source>
</evidence>
<evidence type="ECO:0000313" key="7">
    <source>
        <dbReference type="Proteomes" id="UP000027222"/>
    </source>
</evidence>
<organism evidence="6 7">
    <name type="scientific">Galerina marginata (strain CBS 339.88)</name>
    <dbReference type="NCBI Taxonomy" id="685588"/>
    <lineage>
        <taxon>Eukaryota</taxon>
        <taxon>Fungi</taxon>
        <taxon>Dikarya</taxon>
        <taxon>Basidiomycota</taxon>
        <taxon>Agaricomycotina</taxon>
        <taxon>Agaricomycetes</taxon>
        <taxon>Agaricomycetidae</taxon>
        <taxon>Agaricales</taxon>
        <taxon>Agaricineae</taxon>
        <taxon>Strophariaceae</taxon>
        <taxon>Galerina</taxon>
    </lineage>
</organism>
<sequence>MAPRRSSRAPSAKPASKAAAETTAPKPINGASKKRAASPEHQEPPPKRSRSVAQKPENDPPAPAPTRKPHSKAAATTAVAEPATKKARKLSPIREAQPAAPFRQLKPYFNPLPTPPPKHRPGLLPFAWGTGNFGQFGMGTDFLEEISKPRRNPWAEKEMLDNTFGDDNAGMEFVVSGGLHTVFIDEKGTVWTCGVNDDAALGRITQDVPDPNKPGAFLNVDDLTAIPHSLQTLVDEGFRAVKAVAGDSICAAVSDKGELRVWGSFRGHEGSLGFSSGLKHQFTPVPILELSHKPGDAEKVSSIAAGSNHLLVLTTHGNIYSWGAGEQSQLGRKVLERRKIHGTVPEKVTLGVRGRKAVTIGAGSFHSFAVDDTGDVWGWGLNSMGQTGTGYASSEEDLVQLPKKVKNLSKEELGDDIVVQIECGSQHTLFLLQSGKVYAVGRSNAGQLGLAEDSPAFKDGQVSPDFVTEPALVAFPDPEDPVVQISCGLHNSSAVTQGGALYSWGQGVQGELGLGDIEEVKTPRVVVRKDGGAWFASAVSCGGQHTIGLFRKK</sequence>
<dbReference type="PROSITE" id="PS00625">
    <property type="entry name" value="RCC1_1"/>
    <property type="match status" value="1"/>
</dbReference>
<dbReference type="PROSITE" id="PS00626">
    <property type="entry name" value="RCC1_2"/>
    <property type="match status" value="2"/>
</dbReference>
<feature type="repeat" description="RCC1" evidence="3">
    <location>
        <begin position="257"/>
        <end position="316"/>
    </location>
</feature>